<keyword evidence="7" id="KW-1185">Reference proteome</keyword>
<organism evidence="6 7">
    <name type="scientific">Paucimonas lemoignei</name>
    <name type="common">Pseudomonas lemoignei</name>
    <dbReference type="NCBI Taxonomy" id="29443"/>
    <lineage>
        <taxon>Bacteria</taxon>
        <taxon>Pseudomonadati</taxon>
        <taxon>Pseudomonadota</taxon>
        <taxon>Betaproteobacteria</taxon>
        <taxon>Burkholderiales</taxon>
        <taxon>Burkholderiaceae</taxon>
        <taxon>Paucimonas</taxon>
    </lineage>
</organism>
<dbReference type="InterPro" id="IPR051598">
    <property type="entry name" value="TSUP/Inactive_protease-like"/>
</dbReference>
<dbReference type="EMBL" id="SLZQ01000001">
    <property type="protein sequence ID" value="TCS39561.1"/>
    <property type="molecule type" value="Genomic_DNA"/>
</dbReference>
<feature type="transmembrane region" description="Helical" evidence="5">
    <location>
        <begin position="243"/>
        <end position="263"/>
    </location>
</feature>
<evidence type="ECO:0000256" key="3">
    <source>
        <dbReference type="ARBA" id="ARBA00022989"/>
    </source>
</evidence>
<dbReference type="PANTHER" id="PTHR43701">
    <property type="entry name" value="MEMBRANE TRANSPORTER PROTEIN MJ0441-RELATED"/>
    <property type="match status" value="1"/>
</dbReference>
<evidence type="ECO:0000256" key="2">
    <source>
        <dbReference type="ARBA" id="ARBA00022692"/>
    </source>
</evidence>
<dbReference type="GO" id="GO:0005886">
    <property type="term" value="C:plasma membrane"/>
    <property type="evidence" value="ECO:0007669"/>
    <property type="project" value="UniProtKB-SubCell"/>
</dbReference>
<comment type="subcellular location">
    <subcellularLocation>
        <location evidence="5">Cell membrane</location>
        <topology evidence="5">Multi-pass membrane protein</topology>
    </subcellularLocation>
    <subcellularLocation>
        <location evidence="1">Membrane</location>
        <topology evidence="1">Multi-pass membrane protein</topology>
    </subcellularLocation>
</comment>
<evidence type="ECO:0000256" key="5">
    <source>
        <dbReference type="RuleBase" id="RU363041"/>
    </source>
</evidence>
<feature type="transmembrane region" description="Helical" evidence="5">
    <location>
        <begin position="147"/>
        <end position="174"/>
    </location>
</feature>
<dbReference type="Proteomes" id="UP000295382">
    <property type="component" value="Unassembled WGS sequence"/>
</dbReference>
<evidence type="ECO:0000256" key="4">
    <source>
        <dbReference type="ARBA" id="ARBA00023136"/>
    </source>
</evidence>
<proteinExistence type="inferred from homology"/>
<reference evidence="6 7" key="1">
    <citation type="submission" date="2019-03" db="EMBL/GenBank/DDBJ databases">
        <title>Genomic Encyclopedia of Type Strains, Phase IV (KMG-IV): sequencing the most valuable type-strain genomes for metagenomic binning, comparative biology and taxonomic classification.</title>
        <authorList>
            <person name="Goeker M."/>
        </authorList>
    </citation>
    <scope>NUCLEOTIDE SEQUENCE [LARGE SCALE GENOMIC DNA]</scope>
    <source>
        <strain evidence="6 7">DSM 7445</strain>
    </source>
</reference>
<comment type="caution">
    <text evidence="6">The sequence shown here is derived from an EMBL/GenBank/DDBJ whole genome shotgun (WGS) entry which is preliminary data.</text>
</comment>
<evidence type="ECO:0000313" key="7">
    <source>
        <dbReference type="Proteomes" id="UP000295382"/>
    </source>
</evidence>
<evidence type="ECO:0000256" key="1">
    <source>
        <dbReference type="ARBA" id="ARBA00004141"/>
    </source>
</evidence>
<keyword evidence="5" id="KW-1003">Cell membrane</keyword>
<feature type="transmembrane region" description="Helical" evidence="5">
    <location>
        <begin position="212"/>
        <end position="231"/>
    </location>
</feature>
<dbReference type="PANTHER" id="PTHR43701:SF2">
    <property type="entry name" value="MEMBRANE TRANSPORTER PROTEIN YJNA-RELATED"/>
    <property type="match status" value="1"/>
</dbReference>
<dbReference type="InterPro" id="IPR002781">
    <property type="entry name" value="TM_pro_TauE-like"/>
</dbReference>
<protein>
    <recommendedName>
        <fullName evidence="5">Probable membrane transporter protein</fullName>
    </recommendedName>
</protein>
<sequence>MLVTVTLGILIGAILGLTGAGGAILSVPALVFSLNWSMQQAAPVALVAVAIGAGIGAAEGLRRGLVRYKAAFLMAAVGALLTPLGIRVANTLPQDRLMVIFAAVMLLSAARQLHHKNAHGDEMVAPYKPGWVNPETGRFHWTWPTALLLSSIGALTGFLAGLLGVGGAFVMVPLLQRFTNVSMHGVVATALMVTALISTSGVFSAVLHGATLPMPVTAAFAGAIAAGMIVGRLLSRRATGRHVQLGFATLLIVVAGSLLAKALG</sequence>
<comment type="similarity">
    <text evidence="5">Belongs to the 4-toluene sulfonate uptake permease (TSUP) (TC 2.A.102) family.</text>
</comment>
<feature type="transmembrane region" description="Helical" evidence="5">
    <location>
        <begin position="70"/>
        <end position="89"/>
    </location>
</feature>
<gene>
    <name evidence="6" type="ORF">EDC30_101517</name>
</gene>
<keyword evidence="3 5" id="KW-1133">Transmembrane helix</keyword>
<dbReference type="AlphaFoldDB" id="A0A4R3I3X9"/>
<accession>A0A4R3I3X9</accession>
<keyword evidence="2 5" id="KW-0812">Transmembrane</keyword>
<dbReference type="OrthoDB" id="7031597at2"/>
<keyword evidence="4 5" id="KW-0472">Membrane</keyword>
<dbReference type="RefSeq" id="WP_132256962.1">
    <property type="nucleotide sequence ID" value="NZ_SLZQ01000001.1"/>
</dbReference>
<feature type="transmembrane region" description="Helical" evidence="5">
    <location>
        <begin position="186"/>
        <end position="206"/>
    </location>
</feature>
<evidence type="ECO:0000313" key="6">
    <source>
        <dbReference type="EMBL" id="TCS39561.1"/>
    </source>
</evidence>
<feature type="transmembrane region" description="Helical" evidence="5">
    <location>
        <begin position="38"/>
        <end position="58"/>
    </location>
</feature>
<dbReference type="Pfam" id="PF01925">
    <property type="entry name" value="TauE"/>
    <property type="match status" value="1"/>
</dbReference>
<name>A0A4R3I3X9_PAULE</name>